<dbReference type="PANTHER" id="PTHR19136:SF81">
    <property type="entry name" value="MOLYBDENUM COFACTOR GUANYLYLTRANSFERASE"/>
    <property type="match status" value="1"/>
</dbReference>
<keyword evidence="2" id="KW-0460">Magnesium</keyword>
<dbReference type="EMBL" id="BMXR01000001">
    <property type="protein sequence ID" value="GGX38059.1"/>
    <property type="molecule type" value="Genomic_DNA"/>
</dbReference>
<evidence type="ECO:0000313" key="5">
    <source>
        <dbReference type="Proteomes" id="UP000626148"/>
    </source>
</evidence>
<protein>
    <submittedName>
        <fullName evidence="4">Molybdenum cofactor guanylyltransferase</fullName>
    </submittedName>
</protein>
<dbReference type="InterPro" id="IPR029044">
    <property type="entry name" value="Nucleotide-diphossugar_trans"/>
</dbReference>
<organism evidence="4 5">
    <name type="scientific">Saccharospirillum salsuginis</name>
    <dbReference type="NCBI Taxonomy" id="418750"/>
    <lineage>
        <taxon>Bacteria</taxon>
        <taxon>Pseudomonadati</taxon>
        <taxon>Pseudomonadota</taxon>
        <taxon>Gammaproteobacteria</taxon>
        <taxon>Oceanospirillales</taxon>
        <taxon>Saccharospirillaceae</taxon>
        <taxon>Saccharospirillum</taxon>
    </lineage>
</organism>
<evidence type="ECO:0000256" key="1">
    <source>
        <dbReference type="ARBA" id="ARBA00022679"/>
    </source>
</evidence>
<keyword evidence="1" id="KW-0808">Transferase</keyword>
<dbReference type="RefSeq" id="WP_189606460.1">
    <property type="nucleotide sequence ID" value="NZ_BMXR01000001.1"/>
</dbReference>
<comment type="caution">
    <text evidence="4">The sequence shown here is derived from an EMBL/GenBank/DDBJ whole genome shotgun (WGS) entry which is preliminary data.</text>
</comment>
<gene>
    <name evidence="4" type="primary">mobA</name>
    <name evidence="4" type="ORF">GCM10007392_00200</name>
</gene>
<dbReference type="InterPro" id="IPR025877">
    <property type="entry name" value="MobA-like_NTP_Trfase"/>
</dbReference>
<sequence>MNAHSAVLVLAGGRSRRMGRDKAGLPVHGTTLLDWQKRRLEALDLPVYHSGPGGIPDQHADFPGPLAGMAAAARAHPEIGAWLVVPVDMPGLNPEHLRPLLASMAEVARPVAYRDTPLPLGLPILEGLLDRIDTWLADPDGPRSIRHLHRTFDGLWLPTPEAGDELINLNTPDEWQRFLATASLPAGDSA</sequence>
<dbReference type="AlphaFoldDB" id="A0A918N676"/>
<dbReference type="PANTHER" id="PTHR19136">
    <property type="entry name" value="MOLYBDENUM COFACTOR GUANYLYLTRANSFERASE"/>
    <property type="match status" value="1"/>
</dbReference>
<evidence type="ECO:0000259" key="3">
    <source>
        <dbReference type="Pfam" id="PF12804"/>
    </source>
</evidence>
<accession>A0A918N676</accession>
<reference evidence="4" key="1">
    <citation type="journal article" date="2014" name="Int. J. Syst. Evol. Microbiol.">
        <title>Complete genome sequence of Corynebacterium casei LMG S-19264T (=DSM 44701T), isolated from a smear-ripened cheese.</title>
        <authorList>
            <consortium name="US DOE Joint Genome Institute (JGI-PGF)"/>
            <person name="Walter F."/>
            <person name="Albersmeier A."/>
            <person name="Kalinowski J."/>
            <person name="Ruckert C."/>
        </authorList>
    </citation>
    <scope>NUCLEOTIDE SEQUENCE</scope>
    <source>
        <strain evidence="4">KCTC 22169</strain>
    </source>
</reference>
<dbReference type="GO" id="GO:1902758">
    <property type="term" value="P:bis(molybdopterin guanine dinucleotide)molybdenum biosynthetic process"/>
    <property type="evidence" value="ECO:0007669"/>
    <property type="project" value="TreeGrafter"/>
</dbReference>
<dbReference type="Gene3D" id="3.90.550.10">
    <property type="entry name" value="Spore Coat Polysaccharide Biosynthesis Protein SpsA, Chain A"/>
    <property type="match status" value="1"/>
</dbReference>
<evidence type="ECO:0000256" key="2">
    <source>
        <dbReference type="ARBA" id="ARBA00022842"/>
    </source>
</evidence>
<keyword evidence="5" id="KW-1185">Reference proteome</keyword>
<keyword evidence="4" id="KW-0548">Nucleotidyltransferase</keyword>
<feature type="domain" description="MobA-like NTP transferase" evidence="3">
    <location>
        <begin position="7"/>
        <end position="146"/>
    </location>
</feature>
<dbReference type="GO" id="GO:0016779">
    <property type="term" value="F:nucleotidyltransferase activity"/>
    <property type="evidence" value="ECO:0007669"/>
    <property type="project" value="UniProtKB-KW"/>
</dbReference>
<dbReference type="Proteomes" id="UP000626148">
    <property type="component" value="Unassembled WGS sequence"/>
</dbReference>
<name>A0A918N676_9GAMM</name>
<dbReference type="SUPFAM" id="SSF53448">
    <property type="entry name" value="Nucleotide-diphospho-sugar transferases"/>
    <property type="match status" value="1"/>
</dbReference>
<proteinExistence type="predicted"/>
<evidence type="ECO:0000313" key="4">
    <source>
        <dbReference type="EMBL" id="GGX38059.1"/>
    </source>
</evidence>
<dbReference type="Pfam" id="PF12804">
    <property type="entry name" value="NTP_transf_3"/>
    <property type="match status" value="1"/>
</dbReference>
<reference evidence="4" key="2">
    <citation type="submission" date="2020-09" db="EMBL/GenBank/DDBJ databases">
        <authorList>
            <person name="Sun Q."/>
            <person name="Kim S."/>
        </authorList>
    </citation>
    <scope>NUCLEOTIDE SEQUENCE</scope>
    <source>
        <strain evidence="4">KCTC 22169</strain>
    </source>
</reference>